<keyword evidence="1" id="KW-0175">Coiled coil</keyword>
<name>A0A0G1C055_9BACT</name>
<dbReference type="GO" id="GO:0006974">
    <property type="term" value="P:DNA damage response"/>
    <property type="evidence" value="ECO:0007669"/>
    <property type="project" value="TreeGrafter"/>
</dbReference>
<evidence type="ECO:0000313" key="3">
    <source>
        <dbReference type="EMBL" id="KKS78985.1"/>
    </source>
</evidence>
<evidence type="ECO:0000313" key="4">
    <source>
        <dbReference type="Proteomes" id="UP000034213"/>
    </source>
</evidence>
<dbReference type="InterPro" id="IPR007497">
    <property type="entry name" value="SIMPL/DUF541"/>
</dbReference>
<dbReference type="STRING" id="1618369.UV54_C0045G0001"/>
<feature type="transmembrane region" description="Helical" evidence="2">
    <location>
        <begin position="37"/>
        <end position="57"/>
    </location>
</feature>
<dbReference type="PANTHER" id="PTHR34387:SF2">
    <property type="entry name" value="SLR1258 PROTEIN"/>
    <property type="match status" value="1"/>
</dbReference>
<keyword evidence="2" id="KW-1133">Transmembrane helix</keyword>
<dbReference type="Proteomes" id="UP000034213">
    <property type="component" value="Unassembled WGS sequence"/>
</dbReference>
<keyword evidence="2" id="KW-0472">Membrane</keyword>
<dbReference type="PANTHER" id="PTHR34387">
    <property type="entry name" value="SLR1258 PROTEIN"/>
    <property type="match status" value="1"/>
</dbReference>
<sequence length="251" mass="26432">TGSMKPLVDKSFFIIHTNCNMDNTTMEYVKPEIRSRFLGFLGLFAAVIFTICFIAWINSPLIVTVTGSGEISVPATSATVSLTVSGSEASPQGAMDQVKNTASNLRQVLQSNGIEEKEIMESQITAVPAAAYVAGATGYQASITMGAKTLNVVGVAGLVAQLYSAGATVVAQPVLAADKQADLEAKALDEAMKDAKKQANDLAKKNLKLIKKVIAIQQASSASTATVTSKTESLGNEFKIAKAVSVSYKMW</sequence>
<organism evidence="3 4">
    <name type="scientific">Candidatus Beckwithbacteria bacterium GW2011_GWA2_43_10</name>
    <dbReference type="NCBI Taxonomy" id="1618369"/>
    <lineage>
        <taxon>Bacteria</taxon>
        <taxon>Candidatus Beckwithiibacteriota</taxon>
    </lineage>
</organism>
<dbReference type="EMBL" id="LCEW01000045">
    <property type="protein sequence ID" value="KKS78985.1"/>
    <property type="molecule type" value="Genomic_DNA"/>
</dbReference>
<comment type="caution">
    <text evidence="3">The sequence shown here is derived from an EMBL/GenBank/DDBJ whole genome shotgun (WGS) entry which is preliminary data.</text>
</comment>
<reference evidence="3 4" key="1">
    <citation type="journal article" date="2015" name="Nature">
        <title>rRNA introns, odd ribosomes, and small enigmatic genomes across a large radiation of phyla.</title>
        <authorList>
            <person name="Brown C.T."/>
            <person name="Hug L.A."/>
            <person name="Thomas B.C."/>
            <person name="Sharon I."/>
            <person name="Castelle C.J."/>
            <person name="Singh A."/>
            <person name="Wilkins M.J."/>
            <person name="Williams K.H."/>
            <person name="Banfield J.F."/>
        </authorList>
    </citation>
    <scope>NUCLEOTIDE SEQUENCE [LARGE SCALE GENOMIC DNA]</scope>
</reference>
<protein>
    <recommendedName>
        <fullName evidence="5">DUF541 domain-containing protein</fullName>
    </recommendedName>
</protein>
<dbReference type="Gene3D" id="3.30.70.2970">
    <property type="entry name" value="Protein of unknown function (DUF541), domain 2"/>
    <property type="match status" value="1"/>
</dbReference>
<keyword evidence="2" id="KW-0812">Transmembrane</keyword>
<dbReference type="Pfam" id="PF04402">
    <property type="entry name" value="SIMPL"/>
    <property type="match status" value="1"/>
</dbReference>
<evidence type="ECO:0000256" key="2">
    <source>
        <dbReference type="SAM" id="Phobius"/>
    </source>
</evidence>
<evidence type="ECO:0000256" key="1">
    <source>
        <dbReference type="SAM" id="Coils"/>
    </source>
</evidence>
<feature type="coiled-coil region" evidence="1">
    <location>
        <begin position="178"/>
        <end position="212"/>
    </location>
</feature>
<gene>
    <name evidence="3" type="ORF">UV54_C0045G0001</name>
</gene>
<dbReference type="AlphaFoldDB" id="A0A0G1C055"/>
<accession>A0A0G1C055</accession>
<proteinExistence type="predicted"/>
<dbReference type="Gene3D" id="3.30.110.170">
    <property type="entry name" value="Protein of unknown function (DUF541), domain 1"/>
    <property type="match status" value="1"/>
</dbReference>
<evidence type="ECO:0008006" key="5">
    <source>
        <dbReference type="Google" id="ProtNLM"/>
    </source>
</evidence>
<feature type="non-terminal residue" evidence="3">
    <location>
        <position position="1"/>
    </location>
</feature>
<dbReference type="InterPro" id="IPR052022">
    <property type="entry name" value="26kDa_periplasmic_antigen"/>
</dbReference>